<accession>A0AAW0JZC9</accession>
<organism evidence="3 4">
    <name type="scientific">Myodes glareolus</name>
    <name type="common">Bank vole</name>
    <name type="synonym">Clethrionomys glareolus</name>
    <dbReference type="NCBI Taxonomy" id="447135"/>
    <lineage>
        <taxon>Eukaryota</taxon>
        <taxon>Metazoa</taxon>
        <taxon>Chordata</taxon>
        <taxon>Craniata</taxon>
        <taxon>Vertebrata</taxon>
        <taxon>Euteleostomi</taxon>
        <taxon>Mammalia</taxon>
        <taxon>Eutheria</taxon>
        <taxon>Euarchontoglires</taxon>
        <taxon>Glires</taxon>
        <taxon>Rodentia</taxon>
        <taxon>Myomorpha</taxon>
        <taxon>Muroidea</taxon>
        <taxon>Cricetidae</taxon>
        <taxon>Arvicolinae</taxon>
        <taxon>Myodes</taxon>
    </lineage>
</organism>
<feature type="compositionally biased region" description="Basic and acidic residues" evidence="2">
    <location>
        <begin position="257"/>
        <end position="270"/>
    </location>
</feature>
<dbReference type="AlphaFoldDB" id="A0AAW0JZC9"/>
<feature type="compositionally biased region" description="Polar residues" evidence="2">
    <location>
        <begin position="243"/>
        <end position="256"/>
    </location>
</feature>
<dbReference type="Proteomes" id="UP001488838">
    <property type="component" value="Unassembled WGS sequence"/>
</dbReference>
<keyword evidence="1" id="KW-0175">Coiled coil</keyword>
<evidence type="ECO:0000313" key="4">
    <source>
        <dbReference type="Proteomes" id="UP001488838"/>
    </source>
</evidence>
<protein>
    <submittedName>
        <fullName evidence="3">Uncharacterized protein</fullName>
    </submittedName>
</protein>
<feature type="coiled-coil region" evidence="1">
    <location>
        <begin position="280"/>
        <end position="347"/>
    </location>
</feature>
<feature type="region of interest" description="Disordered" evidence="2">
    <location>
        <begin position="237"/>
        <end position="270"/>
    </location>
</feature>
<evidence type="ECO:0000256" key="1">
    <source>
        <dbReference type="SAM" id="Coils"/>
    </source>
</evidence>
<feature type="region of interest" description="Disordered" evidence="2">
    <location>
        <begin position="358"/>
        <end position="412"/>
    </location>
</feature>
<keyword evidence="4" id="KW-1185">Reference proteome</keyword>
<name>A0AAW0JZC9_MYOGA</name>
<feature type="compositionally biased region" description="Low complexity" evidence="2">
    <location>
        <begin position="369"/>
        <end position="389"/>
    </location>
</feature>
<evidence type="ECO:0000313" key="3">
    <source>
        <dbReference type="EMBL" id="KAK7831571.1"/>
    </source>
</evidence>
<dbReference type="EMBL" id="JBBHLL010000013">
    <property type="protein sequence ID" value="KAK7831571.1"/>
    <property type="molecule type" value="Genomic_DNA"/>
</dbReference>
<proteinExistence type="predicted"/>
<evidence type="ECO:0000256" key="2">
    <source>
        <dbReference type="SAM" id="MobiDB-lite"/>
    </source>
</evidence>
<sequence length="412" mass="46622">MVNQLERTGGQVGGMTLGIEDFLDTGEEQKDRAGGKDHVSRGGFGGITHDAQRYVRHCLCSNNSCNKCPLRSNSHSQSDVTPDYGEARKPAGATAQQGFCFHKDNDSVQLWVFPRWLEFIRINVQAPRKPSIYLDVTTIMKNGGETKVFAAACQITEQTSNPRTLVRAATVTEGSTQEKAPEKELWEWQVLSCSRVFGVPMDSSLPPLSPFCLLCPWNISCPYFRDEEFYPEREEEMGRRQCKNSSNNLQGNMTSPESRDHETRRIEHPTPEEIEEIDSKQNFMKIIEELKQEVKICRKEMEDKYNKKFEEMSKSINETLGNQEKTIKQAMETVQDLKIEIEAMKKTQTEGRLAMENLEESQVHKNYPKESSPSVSRSSLSLDSKAAKLPGDRASIQPLRSPYPAEPEEAGT</sequence>
<reference evidence="3 4" key="1">
    <citation type="journal article" date="2023" name="bioRxiv">
        <title>Conserved and derived expression patterns and positive selection on dental genes reveal complex evolutionary context of ever-growing rodent molars.</title>
        <authorList>
            <person name="Calamari Z.T."/>
            <person name="Song A."/>
            <person name="Cohen E."/>
            <person name="Akter M."/>
            <person name="Roy R.D."/>
            <person name="Hallikas O."/>
            <person name="Christensen M.M."/>
            <person name="Li P."/>
            <person name="Marangoni P."/>
            <person name="Jernvall J."/>
            <person name="Klein O.D."/>
        </authorList>
    </citation>
    <scope>NUCLEOTIDE SEQUENCE [LARGE SCALE GENOMIC DNA]</scope>
    <source>
        <strain evidence="3">V071</strain>
    </source>
</reference>
<gene>
    <name evidence="3" type="ORF">U0070_015083</name>
</gene>
<comment type="caution">
    <text evidence="3">The sequence shown here is derived from an EMBL/GenBank/DDBJ whole genome shotgun (WGS) entry which is preliminary data.</text>
</comment>